<evidence type="ECO:0000256" key="12">
    <source>
        <dbReference type="ARBA" id="ARBA00023136"/>
    </source>
</evidence>
<dbReference type="Proteomes" id="UP001187471">
    <property type="component" value="Unassembled WGS sequence"/>
</dbReference>
<evidence type="ECO:0000256" key="4">
    <source>
        <dbReference type="ARBA" id="ARBA00022568"/>
    </source>
</evidence>
<dbReference type="GO" id="GO:0051560">
    <property type="term" value="P:mitochondrial calcium ion homeostasis"/>
    <property type="evidence" value="ECO:0007669"/>
    <property type="project" value="TreeGrafter"/>
</dbReference>
<gene>
    <name evidence="16" type="ORF">RJ640_022217</name>
</gene>
<evidence type="ECO:0000256" key="10">
    <source>
        <dbReference type="ARBA" id="ARBA00023065"/>
    </source>
</evidence>
<organism evidence="16 17">
    <name type="scientific">Escallonia rubra</name>
    <dbReference type="NCBI Taxonomy" id="112253"/>
    <lineage>
        <taxon>Eukaryota</taxon>
        <taxon>Viridiplantae</taxon>
        <taxon>Streptophyta</taxon>
        <taxon>Embryophyta</taxon>
        <taxon>Tracheophyta</taxon>
        <taxon>Spermatophyta</taxon>
        <taxon>Magnoliopsida</taxon>
        <taxon>eudicotyledons</taxon>
        <taxon>Gunneridae</taxon>
        <taxon>Pentapetalae</taxon>
        <taxon>asterids</taxon>
        <taxon>campanulids</taxon>
        <taxon>Escalloniales</taxon>
        <taxon>Escalloniaceae</taxon>
        <taxon>Escallonia</taxon>
    </lineage>
</organism>
<comment type="similarity">
    <text evidence="13">Belongs to the MICU1 family. MICU1 subfamily.</text>
</comment>
<keyword evidence="6" id="KW-0677">Repeat</keyword>
<evidence type="ECO:0000256" key="3">
    <source>
        <dbReference type="ARBA" id="ARBA00022448"/>
    </source>
</evidence>
<keyword evidence="8" id="KW-0106">Calcium</keyword>
<protein>
    <recommendedName>
        <fullName evidence="15">EF-hand domain-containing protein</fullName>
    </recommendedName>
</protein>
<dbReference type="SUPFAM" id="SSF47473">
    <property type="entry name" value="EF-hand"/>
    <property type="match status" value="1"/>
</dbReference>
<keyword evidence="10" id="KW-0406">Ion transport</keyword>
<keyword evidence="4" id="KW-0109">Calcium transport</keyword>
<evidence type="ECO:0000256" key="8">
    <source>
        <dbReference type="ARBA" id="ARBA00022837"/>
    </source>
</evidence>
<feature type="domain" description="EF-hand" evidence="15">
    <location>
        <begin position="67"/>
        <end position="95"/>
    </location>
</feature>
<dbReference type="AlphaFoldDB" id="A0AA88QML5"/>
<evidence type="ECO:0000313" key="16">
    <source>
        <dbReference type="EMBL" id="KAK2965690.1"/>
    </source>
</evidence>
<feature type="non-terminal residue" evidence="16">
    <location>
        <position position="1"/>
    </location>
</feature>
<keyword evidence="5" id="KW-0479">Metal-binding</keyword>
<dbReference type="Pfam" id="PF13202">
    <property type="entry name" value="EF-hand_5"/>
    <property type="match status" value="1"/>
</dbReference>
<evidence type="ECO:0000256" key="5">
    <source>
        <dbReference type="ARBA" id="ARBA00022723"/>
    </source>
</evidence>
<keyword evidence="7" id="KW-0999">Mitochondrion inner membrane</keyword>
<keyword evidence="17" id="KW-1185">Reference proteome</keyword>
<keyword evidence="11" id="KW-0496">Mitochondrion</keyword>
<evidence type="ECO:0000256" key="14">
    <source>
        <dbReference type="SAM" id="SignalP"/>
    </source>
</evidence>
<evidence type="ECO:0000313" key="17">
    <source>
        <dbReference type="Proteomes" id="UP001187471"/>
    </source>
</evidence>
<feature type="domain" description="EF-hand" evidence="15">
    <location>
        <begin position="219"/>
        <end position="254"/>
    </location>
</feature>
<dbReference type="PANTHER" id="PTHR12294">
    <property type="entry name" value="EF HAND DOMAIN FAMILY A1,A2-RELATED"/>
    <property type="match status" value="1"/>
</dbReference>
<evidence type="ECO:0000256" key="9">
    <source>
        <dbReference type="ARBA" id="ARBA00022946"/>
    </source>
</evidence>
<dbReference type="PROSITE" id="PS50222">
    <property type="entry name" value="EF_HAND_2"/>
    <property type="match status" value="2"/>
</dbReference>
<dbReference type="Pfam" id="PF13833">
    <property type="entry name" value="EF-hand_8"/>
    <property type="match status" value="1"/>
</dbReference>
<dbReference type="GO" id="GO:0005509">
    <property type="term" value="F:calcium ion binding"/>
    <property type="evidence" value="ECO:0007669"/>
    <property type="project" value="InterPro"/>
</dbReference>
<dbReference type="InterPro" id="IPR018247">
    <property type="entry name" value="EF_Hand_1_Ca_BS"/>
</dbReference>
<keyword evidence="9" id="KW-0809">Transit peptide</keyword>
<dbReference type="InterPro" id="IPR011992">
    <property type="entry name" value="EF-hand-dom_pair"/>
</dbReference>
<evidence type="ECO:0000256" key="2">
    <source>
        <dbReference type="ARBA" id="ARBA00004569"/>
    </source>
</evidence>
<evidence type="ECO:0000256" key="1">
    <source>
        <dbReference type="ARBA" id="ARBA00004273"/>
    </source>
</evidence>
<evidence type="ECO:0000256" key="6">
    <source>
        <dbReference type="ARBA" id="ARBA00022737"/>
    </source>
</evidence>
<accession>A0AA88QML5</accession>
<dbReference type="GO" id="GO:1990246">
    <property type="term" value="C:uniplex complex"/>
    <property type="evidence" value="ECO:0007669"/>
    <property type="project" value="TreeGrafter"/>
</dbReference>
<evidence type="ECO:0000259" key="15">
    <source>
        <dbReference type="PROSITE" id="PS50222"/>
    </source>
</evidence>
<dbReference type="Gene3D" id="1.10.238.10">
    <property type="entry name" value="EF-hand"/>
    <property type="match status" value="2"/>
</dbReference>
<feature type="chain" id="PRO_5041672585" description="EF-hand domain-containing protein" evidence="14">
    <location>
        <begin position="17"/>
        <end position="284"/>
    </location>
</feature>
<sequence length="284" mass="32083">GLFLVFFLQVFEYFASIKSPTGEIFMTPADLMRAVVPVFPPSEANCVREGYLKGESVPGELRCAPSKFFMLFDTNNDGLISFAEYIFFVTLLSIPESSFSVTFKMFDLDNNGLYILRLEFAHYDYNSAGTISAKDFALSMIASADMKNINKFLDRVDEITNKPGLRDIRVTFEEFMNFAELRKRLLPLSMAIFSHGKVNGLLTKQDFQRAADHVCGISLTDNMVDMIFYVFDANRDGNLSSDEFLRVLQRREGDILQPREAGVMGFISCCLACSKNCSSSRIFL</sequence>
<dbReference type="PANTHER" id="PTHR12294:SF1">
    <property type="entry name" value="CALCIUM UPTAKE PROTEIN 1, MITOCHONDRIAL"/>
    <property type="match status" value="1"/>
</dbReference>
<dbReference type="SMART" id="SM00054">
    <property type="entry name" value="EFh"/>
    <property type="match status" value="3"/>
</dbReference>
<evidence type="ECO:0000256" key="11">
    <source>
        <dbReference type="ARBA" id="ARBA00023128"/>
    </source>
</evidence>
<evidence type="ECO:0000256" key="13">
    <source>
        <dbReference type="ARBA" id="ARBA00038333"/>
    </source>
</evidence>
<comment type="subcellular location">
    <subcellularLocation>
        <location evidence="1">Mitochondrion inner membrane</location>
    </subcellularLocation>
    <subcellularLocation>
        <location evidence="2">Mitochondrion intermembrane space</location>
    </subcellularLocation>
</comment>
<dbReference type="PROSITE" id="PS00018">
    <property type="entry name" value="EF_HAND_1"/>
    <property type="match status" value="2"/>
</dbReference>
<dbReference type="GO" id="GO:0005758">
    <property type="term" value="C:mitochondrial intermembrane space"/>
    <property type="evidence" value="ECO:0007669"/>
    <property type="project" value="UniProtKB-SubCell"/>
</dbReference>
<feature type="signal peptide" evidence="14">
    <location>
        <begin position="1"/>
        <end position="16"/>
    </location>
</feature>
<proteinExistence type="inferred from homology"/>
<name>A0AA88QML5_9ASTE</name>
<dbReference type="GO" id="GO:0036444">
    <property type="term" value="P:calcium import into the mitochondrion"/>
    <property type="evidence" value="ECO:0007669"/>
    <property type="project" value="TreeGrafter"/>
</dbReference>
<evidence type="ECO:0000256" key="7">
    <source>
        <dbReference type="ARBA" id="ARBA00022792"/>
    </source>
</evidence>
<dbReference type="InterPro" id="IPR039800">
    <property type="entry name" value="MICU1/2/3"/>
</dbReference>
<keyword evidence="12" id="KW-0472">Membrane</keyword>
<dbReference type="EMBL" id="JAVXUO010003188">
    <property type="protein sequence ID" value="KAK2965690.1"/>
    <property type="molecule type" value="Genomic_DNA"/>
</dbReference>
<keyword evidence="3" id="KW-0813">Transport</keyword>
<comment type="caution">
    <text evidence="16">The sequence shown here is derived from an EMBL/GenBank/DDBJ whole genome shotgun (WGS) entry which is preliminary data.</text>
</comment>
<keyword evidence="14" id="KW-0732">Signal</keyword>
<reference evidence="16" key="1">
    <citation type="submission" date="2022-12" db="EMBL/GenBank/DDBJ databases">
        <title>Draft genome assemblies for two species of Escallonia (Escalloniales).</title>
        <authorList>
            <person name="Chanderbali A."/>
            <person name="Dervinis C."/>
            <person name="Anghel I."/>
            <person name="Soltis D."/>
            <person name="Soltis P."/>
            <person name="Zapata F."/>
        </authorList>
    </citation>
    <scope>NUCLEOTIDE SEQUENCE</scope>
    <source>
        <strain evidence="16">UCBG92.1500</strain>
        <tissue evidence="16">Leaf</tissue>
    </source>
</reference>
<dbReference type="InterPro" id="IPR002048">
    <property type="entry name" value="EF_hand_dom"/>
</dbReference>